<comment type="caution">
    <text evidence="3">The sequence shown here is derived from an EMBL/GenBank/DDBJ whole genome shotgun (WGS) entry which is preliminary data.</text>
</comment>
<proteinExistence type="predicted"/>
<feature type="signal peptide" evidence="2">
    <location>
        <begin position="1"/>
        <end position="23"/>
    </location>
</feature>
<organism evidence="3 4">
    <name type="scientific">Paenibacillus chungangensis</name>
    <dbReference type="NCBI Taxonomy" id="696535"/>
    <lineage>
        <taxon>Bacteria</taxon>
        <taxon>Bacillati</taxon>
        <taxon>Bacillota</taxon>
        <taxon>Bacilli</taxon>
        <taxon>Bacillales</taxon>
        <taxon>Paenibacillaceae</taxon>
        <taxon>Paenibacillus</taxon>
    </lineage>
</organism>
<name>A0ABW3HRP9_9BACL</name>
<dbReference type="SUPFAM" id="SSF53850">
    <property type="entry name" value="Periplasmic binding protein-like II"/>
    <property type="match status" value="1"/>
</dbReference>
<dbReference type="Pfam" id="PF13416">
    <property type="entry name" value="SBP_bac_8"/>
    <property type="match status" value="1"/>
</dbReference>
<feature type="region of interest" description="Disordered" evidence="1">
    <location>
        <begin position="29"/>
        <end position="48"/>
    </location>
</feature>
<accession>A0ABW3HRP9</accession>
<gene>
    <name evidence="3" type="ORF">ACFQ2I_12655</name>
</gene>
<reference evidence="4" key="1">
    <citation type="journal article" date="2019" name="Int. J. Syst. Evol. Microbiol.">
        <title>The Global Catalogue of Microorganisms (GCM) 10K type strain sequencing project: providing services to taxonomists for standard genome sequencing and annotation.</title>
        <authorList>
            <consortium name="The Broad Institute Genomics Platform"/>
            <consortium name="The Broad Institute Genome Sequencing Center for Infectious Disease"/>
            <person name="Wu L."/>
            <person name="Ma J."/>
        </authorList>
    </citation>
    <scope>NUCLEOTIDE SEQUENCE [LARGE SCALE GENOMIC DNA]</scope>
    <source>
        <strain evidence="4">CCUG 59129</strain>
    </source>
</reference>
<evidence type="ECO:0000313" key="4">
    <source>
        <dbReference type="Proteomes" id="UP001596989"/>
    </source>
</evidence>
<feature type="compositionally biased region" description="Basic and acidic residues" evidence="1">
    <location>
        <begin position="32"/>
        <end position="47"/>
    </location>
</feature>
<dbReference type="InterPro" id="IPR050490">
    <property type="entry name" value="Bact_solute-bd_prot1"/>
</dbReference>
<evidence type="ECO:0000313" key="3">
    <source>
        <dbReference type="EMBL" id="MFD0960238.1"/>
    </source>
</evidence>
<dbReference type="EMBL" id="JBHTJZ010000017">
    <property type="protein sequence ID" value="MFD0960238.1"/>
    <property type="molecule type" value="Genomic_DNA"/>
</dbReference>
<dbReference type="PROSITE" id="PS51257">
    <property type="entry name" value="PROKAR_LIPOPROTEIN"/>
    <property type="match status" value="1"/>
</dbReference>
<feature type="chain" id="PRO_5045732719" evidence="2">
    <location>
        <begin position="24"/>
        <end position="530"/>
    </location>
</feature>
<dbReference type="Proteomes" id="UP001596989">
    <property type="component" value="Unassembled WGS sequence"/>
</dbReference>
<dbReference type="InterPro" id="IPR006059">
    <property type="entry name" value="SBP"/>
</dbReference>
<keyword evidence="4" id="KW-1185">Reference proteome</keyword>
<sequence>MKMWIRKSVMQGCAMVMLLGMLAGCSGGTSPEVEKSSEESSQKEVESSPKYTVSWVSGQSAPVEEDAEMVAYWEEQLDVDLDVWNIESTNYSEVLNLRFASEEIPDRMVVHGFGNLKKYADQDIIAEIPLEMLKEHAPNVYAKTVEAFPDTFNYTKMDGKLYGIPTINYYNNFRSPIVWRGDWLRNVGIEKTPETLEEFETALYKLRNDDPDGNGKKDTYGLSASALNLVYGAFGYLPDRWAEKDGKLVHGAIQPEMKEALKLLNQWHKDGVIDPEFVTGENKGGYWALSHAFINGQIGLSSLGVYYHWKPLLFEGDGASHNYLELQKLNPEAADALVHGTPPLGRDGAMGVAQGNLMSGKVIAFGKHLEKQPEKLAKILAMIETISATLYENYLTAMYGKEGKHWEFDDNNVPILLNNMSSQDLERMGANNVMESLELPEYTAKRTAIVSEWAEKEQYNIGGMTNKLQAPLASEGRYLTELKKIIEEAYISFITGDRSLDEFDAFVKLWRSSGGEQLEKEANEWWASVQ</sequence>
<dbReference type="PANTHER" id="PTHR43649:SF12">
    <property type="entry name" value="DIACETYLCHITOBIOSE BINDING PROTEIN DASA"/>
    <property type="match status" value="1"/>
</dbReference>
<keyword evidence="2" id="KW-0732">Signal</keyword>
<evidence type="ECO:0000256" key="2">
    <source>
        <dbReference type="SAM" id="SignalP"/>
    </source>
</evidence>
<evidence type="ECO:0000256" key="1">
    <source>
        <dbReference type="SAM" id="MobiDB-lite"/>
    </source>
</evidence>
<protein>
    <submittedName>
        <fullName evidence="3">Extracellular solute-binding protein</fullName>
    </submittedName>
</protein>
<dbReference type="Gene3D" id="3.40.190.10">
    <property type="entry name" value="Periplasmic binding protein-like II"/>
    <property type="match status" value="2"/>
</dbReference>
<dbReference type="PANTHER" id="PTHR43649">
    <property type="entry name" value="ARABINOSE-BINDING PROTEIN-RELATED"/>
    <property type="match status" value="1"/>
</dbReference>
<dbReference type="RefSeq" id="WP_377564648.1">
    <property type="nucleotide sequence ID" value="NZ_JBHTJZ010000017.1"/>
</dbReference>